<evidence type="ECO:0000256" key="1">
    <source>
        <dbReference type="SAM" id="MobiDB-lite"/>
    </source>
</evidence>
<dbReference type="AlphaFoldDB" id="A0A4Z1HLM2"/>
<gene>
    <name evidence="2" type="ORF">BCON_0359g00040</name>
</gene>
<protein>
    <submittedName>
        <fullName evidence="2">Uncharacterized protein</fullName>
    </submittedName>
</protein>
<evidence type="ECO:0000313" key="3">
    <source>
        <dbReference type="Proteomes" id="UP000297527"/>
    </source>
</evidence>
<name>A0A4Z1HLM2_9HELO</name>
<dbReference type="OrthoDB" id="5985073at2759"/>
<comment type="caution">
    <text evidence="2">The sequence shown here is derived from an EMBL/GenBank/DDBJ whole genome shotgun (WGS) entry which is preliminary data.</text>
</comment>
<keyword evidence="3" id="KW-1185">Reference proteome</keyword>
<organism evidence="2 3">
    <name type="scientific">Botryotinia convoluta</name>
    <dbReference type="NCBI Taxonomy" id="54673"/>
    <lineage>
        <taxon>Eukaryota</taxon>
        <taxon>Fungi</taxon>
        <taxon>Dikarya</taxon>
        <taxon>Ascomycota</taxon>
        <taxon>Pezizomycotina</taxon>
        <taxon>Leotiomycetes</taxon>
        <taxon>Helotiales</taxon>
        <taxon>Sclerotiniaceae</taxon>
        <taxon>Botryotinia</taxon>
    </lineage>
</organism>
<sequence>MRWTKSEEEAPPNGCHYCRAKIARLETLVPYPRFRVEESQTKSKYSLARPFAETEMGYEEMEKRQKEKRVCSTAKAGTEELEIEIEKESYSSEGQSYLIEVFGKGYSSIDGSGCGALDWWYNNLGVDREENTEVGDSRASLEDELQVVRDASGEGYAFAFELSFSILMEVGVLRDTLGMLDLLQIWGRRLTGELQWGCLCADIDCDDTLLGFAASERPTFKPSSTDFENTCTTTCFDSVDTYLKGIQEACTADGDAAQEYVGGTPSEALVPVEIVAQVFQYTLARDCTKWTNDTYCHSTGFTSLASIFSCADECAVQNFQTAHDYPGSAYQFNYYWLASMGNWWEGEFADGWKRLQQCGKAVESTTLSSAMAMTTSTTSISPSRTSTTNSASSTGTGSSISSSAVVFAESASPTATSVTTKSGALKIGHSLGLAFLGISYSMFFM</sequence>
<feature type="region of interest" description="Disordered" evidence="1">
    <location>
        <begin position="374"/>
        <end position="398"/>
    </location>
</feature>
<evidence type="ECO:0000313" key="2">
    <source>
        <dbReference type="EMBL" id="TGO45873.1"/>
    </source>
</evidence>
<accession>A0A4Z1HLM2</accession>
<proteinExistence type="predicted"/>
<dbReference type="Proteomes" id="UP000297527">
    <property type="component" value="Unassembled WGS sequence"/>
</dbReference>
<reference evidence="2 3" key="1">
    <citation type="submission" date="2017-12" db="EMBL/GenBank/DDBJ databases">
        <title>Comparative genomics of Botrytis spp.</title>
        <authorList>
            <person name="Valero-Jimenez C.A."/>
            <person name="Tapia P."/>
            <person name="Veloso J."/>
            <person name="Silva-Moreno E."/>
            <person name="Staats M."/>
            <person name="Valdes J.H."/>
            <person name="Van Kan J.A.L."/>
        </authorList>
    </citation>
    <scope>NUCLEOTIDE SEQUENCE [LARGE SCALE GENOMIC DNA]</scope>
    <source>
        <strain evidence="2 3">MUCL11595</strain>
    </source>
</reference>
<dbReference type="EMBL" id="PQXN01000357">
    <property type="protein sequence ID" value="TGO45873.1"/>
    <property type="molecule type" value="Genomic_DNA"/>
</dbReference>